<dbReference type="PROSITE" id="PS50835">
    <property type="entry name" value="IG_LIKE"/>
    <property type="match status" value="3"/>
</dbReference>
<protein>
    <recommendedName>
        <fullName evidence="4">Ig-like domain-containing protein</fullName>
    </recommendedName>
</protein>
<dbReference type="GO" id="GO:0004888">
    <property type="term" value="F:transmembrane signaling receptor activity"/>
    <property type="evidence" value="ECO:0007669"/>
    <property type="project" value="TreeGrafter"/>
</dbReference>
<evidence type="ECO:0000313" key="6">
    <source>
        <dbReference type="Proteomes" id="UP000244937"/>
    </source>
</evidence>
<feature type="chain" id="PRO_5015745505" description="Ig-like domain-containing protein" evidence="3">
    <location>
        <begin position="20"/>
        <end position="898"/>
    </location>
</feature>
<feature type="domain" description="Ig-like" evidence="4">
    <location>
        <begin position="270"/>
        <end position="327"/>
    </location>
</feature>
<dbReference type="PANTHER" id="PTHR11481:SF58">
    <property type="entry name" value="ALLERGIN-1"/>
    <property type="match status" value="1"/>
</dbReference>
<dbReference type="InterPro" id="IPR050488">
    <property type="entry name" value="Ig_Fc_receptor"/>
</dbReference>
<dbReference type="SUPFAM" id="SSF48726">
    <property type="entry name" value="Immunoglobulin"/>
    <property type="match status" value="2"/>
</dbReference>
<keyword evidence="6" id="KW-1185">Reference proteome</keyword>
<keyword evidence="2" id="KW-1015">Disulfide bond</keyword>
<evidence type="ECO:0000256" key="2">
    <source>
        <dbReference type="ARBA" id="ARBA00023157"/>
    </source>
</evidence>
<dbReference type="KEGG" id="fpal:HYN49_02630"/>
<dbReference type="InterPro" id="IPR026444">
    <property type="entry name" value="Secre_tail"/>
</dbReference>
<dbReference type="NCBIfam" id="TIGR04183">
    <property type="entry name" value="Por_Secre_tail"/>
    <property type="match status" value="1"/>
</dbReference>
<dbReference type="SMART" id="SM00409">
    <property type="entry name" value="IG"/>
    <property type="match status" value="2"/>
</dbReference>
<dbReference type="InterPro" id="IPR036179">
    <property type="entry name" value="Ig-like_dom_sf"/>
</dbReference>
<feature type="domain" description="Ig-like" evidence="4">
    <location>
        <begin position="105"/>
        <end position="188"/>
    </location>
</feature>
<dbReference type="EMBL" id="CP029187">
    <property type="protein sequence ID" value="AWI24874.1"/>
    <property type="molecule type" value="Genomic_DNA"/>
</dbReference>
<dbReference type="Pfam" id="PF18962">
    <property type="entry name" value="Por_Secre_tail"/>
    <property type="match status" value="1"/>
</dbReference>
<evidence type="ECO:0000256" key="1">
    <source>
        <dbReference type="ARBA" id="ARBA00022729"/>
    </source>
</evidence>
<proteinExistence type="predicted"/>
<dbReference type="Pfam" id="PF24595">
    <property type="entry name" value="DUF7619"/>
    <property type="match status" value="1"/>
</dbReference>
<reference evidence="5 6" key="1">
    <citation type="submission" date="2018-05" db="EMBL/GenBank/DDBJ databases">
        <title>Genome sequencing of Flavobacterium sp. HYN0049.</title>
        <authorList>
            <person name="Yi H."/>
            <person name="Baek C."/>
        </authorList>
    </citation>
    <scope>NUCLEOTIDE SEQUENCE [LARGE SCALE GENOMIC DNA]</scope>
    <source>
        <strain evidence="5 6">HYN0049</strain>
    </source>
</reference>
<dbReference type="Proteomes" id="UP000244937">
    <property type="component" value="Chromosome"/>
</dbReference>
<dbReference type="PANTHER" id="PTHR11481">
    <property type="entry name" value="IMMUNOGLOBULIN FC RECEPTOR"/>
    <property type="match status" value="1"/>
</dbReference>
<evidence type="ECO:0000259" key="4">
    <source>
        <dbReference type="PROSITE" id="PS50835"/>
    </source>
</evidence>
<organism evidence="5 6">
    <name type="scientific">Flavobacterium pallidum</name>
    <dbReference type="NCBI Taxonomy" id="2172098"/>
    <lineage>
        <taxon>Bacteria</taxon>
        <taxon>Pseudomonadati</taxon>
        <taxon>Bacteroidota</taxon>
        <taxon>Flavobacteriia</taxon>
        <taxon>Flavobacteriales</taxon>
        <taxon>Flavobacteriaceae</taxon>
        <taxon>Flavobacterium</taxon>
    </lineage>
</organism>
<dbReference type="RefSeq" id="WP_108902670.1">
    <property type="nucleotide sequence ID" value="NZ_CP029187.1"/>
</dbReference>
<dbReference type="InterPro" id="IPR003599">
    <property type="entry name" value="Ig_sub"/>
</dbReference>
<feature type="domain" description="Ig-like" evidence="4">
    <location>
        <begin position="19"/>
        <end position="100"/>
    </location>
</feature>
<dbReference type="InterPro" id="IPR013783">
    <property type="entry name" value="Ig-like_fold"/>
</dbReference>
<gene>
    <name evidence="5" type="ORF">HYN49_02630</name>
</gene>
<dbReference type="SUPFAM" id="SSF117074">
    <property type="entry name" value="Hypothetical protein PA1324"/>
    <property type="match status" value="1"/>
</dbReference>
<dbReference type="GO" id="GO:0007166">
    <property type="term" value="P:cell surface receptor signaling pathway"/>
    <property type="evidence" value="ECO:0007669"/>
    <property type="project" value="TreeGrafter"/>
</dbReference>
<dbReference type="GO" id="GO:0006955">
    <property type="term" value="P:immune response"/>
    <property type="evidence" value="ECO:0007669"/>
    <property type="project" value="TreeGrafter"/>
</dbReference>
<dbReference type="AlphaFoldDB" id="A0A2S1SES8"/>
<sequence length="898" mass="96641">MKKTVLFIVCLAFAFSAKAQIYNVVGPQSTTICANDELTLSVSADGTDLMYAWFHNFVEIPNANAPVFSVSGASSTDNGFYYCKISSGSDNVFTTSAQVTVNSVPVITTQPVQAAQACEGSFFQPFIYAEGNNLTYQWFHDNVAISGATTNGLNVFPVTLNDAGEYHCEVSSGNCFSVISGSTMMAVTPSLGEFSDITQCGSYTLPALMTPGAQYWTGPQGSGTILPAGTAITSTQQVYVYLPNAGSCDNEENFVIYITDAFTTQMYPEETTIVTCPSNPIELFMETTSSGTLTFEWSKDGVAIEGANQNTFTATMPGVYTCKVSNGCGIFIEHVREIIDAESLINPVPQMTVCVNPTGTTVIDLTGLATQIAGQTQSIVKFYATEDDAIADTNDFMSQNGNLLYTLTQQVTVYTRVNIPDFNNPQDCQVTFPVQLIPEECPVNNNSISGTIRIDADNNGCTADDEPAAGIAVQRTFGNTIYYTYTNAQGQYTFNNVEEGSGYVSLYGPSLPQSGYVTSPTQDNGGYIFNFEEDNNTLSADFCLAVPAPVTDAQIYFFAYNNAVPGFAANYGVNIYNPGTLPVSGEAVFTFDDTKLDFVAAFPAGASIAGNTIHYNVAGLQPLQAKQVYLYFTVKTPPTVNSGDLLHFTATITTVNTDVNPSDNSVALNQVVVNSFDPNDIAVQQGPEIVQDQVDDDLIYTIRCQNTGTGNAVNIRIATTLDEKLDWNTFRPITASDDFTTDRIGNEVVFRFKGINLPPSSVNEPESNGFIMYRVKPKATLQVGDVIAATADIFFDFNAPITTNTAMTELVEPLGVTSFETGFTVHPNPASGAVKLYLENTQSGETVASLIDMQGKKIMESGFSGNEGRLDISKVQPGVYIVKVVSGDKTAVRKLIVK</sequence>
<keyword evidence="1 3" id="KW-0732">Signal</keyword>
<name>A0A2S1SES8_9FLAO</name>
<evidence type="ECO:0000313" key="5">
    <source>
        <dbReference type="EMBL" id="AWI24874.1"/>
    </source>
</evidence>
<accession>A0A2S1SES8</accession>
<dbReference type="OrthoDB" id="1110367at2"/>
<dbReference type="InterPro" id="IPR007110">
    <property type="entry name" value="Ig-like_dom"/>
</dbReference>
<dbReference type="Gene3D" id="2.60.40.10">
    <property type="entry name" value="Immunoglobulins"/>
    <property type="match status" value="4"/>
</dbReference>
<feature type="signal peptide" evidence="3">
    <location>
        <begin position="1"/>
        <end position="19"/>
    </location>
</feature>
<dbReference type="GO" id="GO:0009897">
    <property type="term" value="C:external side of plasma membrane"/>
    <property type="evidence" value="ECO:0007669"/>
    <property type="project" value="TreeGrafter"/>
</dbReference>
<dbReference type="InterPro" id="IPR055353">
    <property type="entry name" value="DUF7619"/>
</dbReference>
<evidence type="ECO:0000256" key="3">
    <source>
        <dbReference type="SAM" id="SignalP"/>
    </source>
</evidence>